<dbReference type="STRING" id="42251.A0A2T6ZZ09"/>
<evidence type="ECO:0000313" key="2">
    <source>
        <dbReference type="Proteomes" id="UP000244722"/>
    </source>
</evidence>
<dbReference type="EMBL" id="NESQ01000058">
    <property type="protein sequence ID" value="PUU80732.1"/>
    <property type="molecule type" value="Genomic_DNA"/>
</dbReference>
<feature type="non-terminal residue" evidence="1">
    <location>
        <position position="101"/>
    </location>
</feature>
<dbReference type="AlphaFoldDB" id="A0A2T6ZZ09"/>
<evidence type="ECO:0000313" key="1">
    <source>
        <dbReference type="EMBL" id="PUU80732.1"/>
    </source>
</evidence>
<proteinExistence type="predicted"/>
<dbReference type="Gene3D" id="3.40.50.720">
    <property type="entry name" value="NAD(P)-binding Rossmann-like Domain"/>
    <property type="match status" value="1"/>
</dbReference>
<comment type="caution">
    <text evidence="1">The sequence shown here is derived from an EMBL/GenBank/DDBJ whole genome shotgun (WGS) entry which is preliminary data.</text>
</comment>
<sequence>GSFIATAKMSGHITIIPELQTTAIHSVKGLSVQWAGLPRANSVNEGYLESENSPSSKFSVFRSRSQSCSRERLVNELKGAYLYLASDAAAYTTGTDIIVEG</sequence>
<reference evidence="1 2" key="1">
    <citation type="submission" date="2017-04" db="EMBL/GenBank/DDBJ databases">
        <title>Draft genome sequence of Tuber borchii Vittad., a whitish edible truffle.</title>
        <authorList>
            <consortium name="DOE Joint Genome Institute"/>
            <person name="Murat C."/>
            <person name="Kuo A."/>
            <person name="Barry K.W."/>
            <person name="Clum A."/>
            <person name="Dockter R.B."/>
            <person name="Fauchery L."/>
            <person name="Iotti M."/>
            <person name="Kohler A."/>
            <person name="Labutti K."/>
            <person name="Lindquist E.A."/>
            <person name="Lipzen A."/>
            <person name="Ohm R.A."/>
            <person name="Wang M."/>
            <person name="Grigoriev I.V."/>
            <person name="Zambonelli A."/>
            <person name="Martin F.M."/>
        </authorList>
    </citation>
    <scope>NUCLEOTIDE SEQUENCE [LARGE SCALE GENOMIC DNA]</scope>
    <source>
        <strain evidence="1 2">Tbo3840</strain>
    </source>
</reference>
<protein>
    <submittedName>
        <fullName evidence="1">Uncharacterized protein</fullName>
    </submittedName>
</protein>
<dbReference type="Proteomes" id="UP000244722">
    <property type="component" value="Unassembled WGS sequence"/>
</dbReference>
<accession>A0A2T6ZZ09</accession>
<feature type="non-terminal residue" evidence="1">
    <location>
        <position position="1"/>
    </location>
</feature>
<dbReference type="SUPFAM" id="SSF51735">
    <property type="entry name" value="NAD(P)-binding Rossmann-fold domains"/>
    <property type="match status" value="1"/>
</dbReference>
<organism evidence="1 2">
    <name type="scientific">Tuber borchii</name>
    <name type="common">White truffle</name>
    <dbReference type="NCBI Taxonomy" id="42251"/>
    <lineage>
        <taxon>Eukaryota</taxon>
        <taxon>Fungi</taxon>
        <taxon>Dikarya</taxon>
        <taxon>Ascomycota</taxon>
        <taxon>Pezizomycotina</taxon>
        <taxon>Pezizomycetes</taxon>
        <taxon>Pezizales</taxon>
        <taxon>Tuberaceae</taxon>
        <taxon>Tuber</taxon>
    </lineage>
</organism>
<name>A0A2T6ZZ09_TUBBO</name>
<gene>
    <name evidence="1" type="ORF">B9Z19DRAFT_903242</name>
</gene>
<keyword evidence="2" id="KW-1185">Reference proteome</keyword>
<dbReference type="InterPro" id="IPR036291">
    <property type="entry name" value="NAD(P)-bd_dom_sf"/>
</dbReference>